<feature type="disulfide bond" evidence="15">
    <location>
        <begin position="49"/>
        <end position="80"/>
    </location>
</feature>
<dbReference type="GO" id="GO:0098552">
    <property type="term" value="C:side of membrane"/>
    <property type="evidence" value="ECO:0007669"/>
    <property type="project" value="UniProtKB-KW"/>
</dbReference>
<name>A0AAV5QIA0_9ASCO</name>
<keyword evidence="10 15" id="KW-0408">Iron</keyword>
<evidence type="ECO:0000256" key="15">
    <source>
        <dbReference type="PROSITE-ProRule" id="PRU01356"/>
    </source>
</evidence>
<keyword evidence="12 15" id="KW-1015">Disulfide bond</keyword>
<keyword evidence="9 16" id="KW-0732">Signal</keyword>
<gene>
    <name evidence="18" type="ORF">DASC09_018520</name>
</gene>
<keyword evidence="6 15" id="KW-0349">Heme</keyword>
<comment type="similarity">
    <text evidence="3">Belongs to the RBT5 family.</text>
</comment>
<dbReference type="SMART" id="SM00747">
    <property type="entry name" value="CFEM"/>
    <property type="match status" value="1"/>
</dbReference>
<protein>
    <recommendedName>
        <fullName evidence="17">CFEM domain-containing protein</fullName>
    </recommendedName>
</protein>
<organism evidence="18 19">
    <name type="scientific">Saccharomycopsis crataegensis</name>
    <dbReference type="NCBI Taxonomy" id="43959"/>
    <lineage>
        <taxon>Eukaryota</taxon>
        <taxon>Fungi</taxon>
        <taxon>Dikarya</taxon>
        <taxon>Ascomycota</taxon>
        <taxon>Saccharomycotina</taxon>
        <taxon>Saccharomycetes</taxon>
        <taxon>Saccharomycopsidaceae</taxon>
        <taxon>Saccharomycopsis</taxon>
    </lineage>
</organism>
<keyword evidence="4" id="KW-1003">Cell membrane</keyword>
<evidence type="ECO:0000256" key="1">
    <source>
        <dbReference type="ARBA" id="ARBA00004609"/>
    </source>
</evidence>
<feature type="disulfide bond" evidence="15">
    <location>
        <begin position="68"/>
        <end position="101"/>
    </location>
</feature>
<feature type="binding site" description="axial binding residue" evidence="15">
    <location>
        <position position="63"/>
    </location>
    <ligand>
        <name>heme</name>
        <dbReference type="ChEBI" id="CHEBI:30413"/>
    </ligand>
    <ligandPart>
        <name>Fe</name>
        <dbReference type="ChEBI" id="CHEBI:18248"/>
    </ligandPart>
</feature>
<keyword evidence="7" id="KW-0336">GPI-anchor</keyword>
<dbReference type="AlphaFoldDB" id="A0AAV5QIA0"/>
<evidence type="ECO:0000313" key="19">
    <source>
        <dbReference type="Proteomes" id="UP001360560"/>
    </source>
</evidence>
<keyword evidence="19" id="KW-1185">Reference proteome</keyword>
<sequence length="219" mass="22610">MLSLFLITIILTLVSADNWSTYPSISKTASINGFADPIYSNLPDCAKECVKFDTDNTPCPYWDTGCFCVMPQWSGEVADCFASKCSGSDVVSATSLAISLCNSAGAKTWMIPASASTQILLAKGTANAAITADITSSSSASTIPSTIPSTITNTYEASSTISSALSHNSSTISSAVSASASDSTSTNSKPTENNGASSGFTSTPCVLGYLLLIFISYLC</sequence>
<proteinExistence type="inferred from homology"/>
<dbReference type="PROSITE" id="PS52012">
    <property type="entry name" value="CFEM"/>
    <property type="match status" value="1"/>
</dbReference>
<feature type="disulfide bond" evidence="15">
    <location>
        <begin position="45"/>
        <end position="85"/>
    </location>
</feature>
<evidence type="ECO:0000256" key="16">
    <source>
        <dbReference type="SAM" id="SignalP"/>
    </source>
</evidence>
<evidence type="ECO:0000256" key="10">
    <source>
        <dbReference type="ARBA" id="ARBA00023004"/>
    </source>
</evidence>
<evidence type="ECO:0000256" key="3">
    <source>
        <dbReference type="ARBA" id="ARBA00010031"/>
    </source>
</evidence>
<dbReference type="GO" id="GO:0005886">
    <property type="term" value="C:plasma membrane"/>
    <property type="evidence" value="ECO:0007669"/>
    <property type="project" value="UniProtKB-SubCell"/>
</dbReference>
<keyword evidence="5" id="KW-0964">Secreted</keyword>
<keyword evidence="11" id="KW-0472">Membrane</keyword>
<feature type="signal peptide" evidence="16">
    <location>
        <begin position="1"/>
        <end position="16"/>
    </location>
</feature>
<evidence type="ECO:0000256" key="14">
    <source>
        <dbReference type="ARBA" id="ARBA00023288"/>
    </source>
</evidence>
<evidence type="ECO:0000256" key="13">
    <source>
        <dbReference type="ARBA" id="ARBA00023180"/>
    </source>
</evidence>
<feature type="disulfide bond" evidence="15">
    <location>
        <begin position="59"/>
        <end position="66"/>
    </location>
</feature>
<comment type="subcellular location">
    <subcellularLocation>
        <location evidence="1">Cell membrane</location>
        <topology evidence="1">Lipid-anchor</topology>
        <topology evidence="1">GPI-anchor</topology>
    </subcellularLocation>
    <subcellularLocation>
        <location evidence="2">Secreted</location>
    </subcellularLocation>
</comment>
<evidence type="ECO:0000256" key="2">
    <source>
        <dbReference type="ARBA" id="ARBA00004613"/>
    </source>
</evidence>
<evidence type="ECO:0000256" key="4">
    <source>
        <dbReference type="ARBA" id="ARBA00022475"/>
    </source>
</evidence>
<keyword evidence="13" id="KW-0325">Glycoprotein</keyword>
<dbReference type="PANTHER" id="PTHR37928">
    <property type="entry name" value="CFEM DOMAIN PROTEIN (AFU_ORTHOLOGUE AFUA_6G14090)"/>
    <property type="match status" value="1"/>
</dbReference>
<dbReference type="Pfam" id="PF05730">
    <property type="entry name" value="CFEM"/>
    <property type="match status" value="1"/>
</dbReference>
<feature type="domain" description="CFEM" evidence="17">
    <location>
        <begin position="17"/>
        <end position="126"/>
    </location>
</feature>
<evidence type="ECO:0000256" key="12">
    <source>
        <dbReference type="ARBA" id="ARBA00023157"/>
    </source>
</evidence>
<reference evidence="18 19" key="1">
    <citation type="journal article" date="2023" name="Elife">
        <title>Identification of key yeast species and microbe-microbe interactions impacting larval growth of Drosophila in the wild.</title>
        <authorList>
            <person name="Mure A."/>
            <person name="Sugiura Y."/>
            <person name="Maeda R."/>
            <person name="Honda K."/>
            <person name="Sakurai N."/>
            <person name="Takahashi Y."/>
            <person name="Watada M."/>
            <person name="Katoh T."/>
            <person name="Gotoh A."/>
            <person name="Gotoh Y."/>
            <person name="Taniguchi I."/>
            <person name="Nakamura K."/>
            <person name="Hayashi T."/>
            <person name="Katayama T."/>
            <person name="Uemura T."/>
            <person name="Hattori Y."/>
        </authorList>
    </citation>
    <scope>NUCLEOTIDE SEQUENCE [LARGE SCALE GENOMIC DNA]</scope>
    <source>
        <strain evidence="18 19">SC-9</strain>
    </source>
</reference>
<evidence type="ECO:0000313" key="18">
    <source>
        <dbReference type="EMBL" id="GMM34527.1"/>
    </source>
</evidence>
<dbReference type="Proteomes" id="UP001360560">
    <property type="component" value="Unassembled WGS sequence"/>
</dbReference>
<dbReference type="GO" id="GO:0005576">
    <property type="term" value="C:extracellular region"/>
    <property type="evidence" value="ECO:0007669"/>
    <property type="project" value="UniProtKB-SubCell"/>
</dbReference>
<evidence type="ECO:0000256" key="7">
    <source>
        <dbReference type="ARBA" id="ARBA00022622"/>
    </source>
</evidence>
<dbReference type="InterPro" id="IPR008427">
    <property type="entry name" value="Extracellular_membr_CFEM_dom"/>
</dbReference>
<dbReference type="PANTHER" id="PTHR37928:SF2">
    <property type="entry name" value="GPI ANCHORED CFEM DOMAIN PROTEIN (AFU_ORTHOLOGUE AFUA_6G10580)"/>
    <property type="match status" value="1"/>
</dbReference>
<comment type="caution">
    <text evidence="18">The sequence shown here is derived from an EMBL/GenBank/DDBJ whole genome shotgun (WGS) entry which is preliminary data.</text>
</comment>
<feature type="chain" id="PRO_5043910370" description="CFEM domain-containing protein" evidence="16">
    <location>
        <begin position="17"/>
        <end position="219"/>
    </location>
</feature>
<keyword evidence="14" id="KW-0449">Lipoprotein</keyword>
<keyword evidence="8 15" id="KW-0479">Metal-binding</keyword>
<dbReference type="RefSeq" id="XP_064851527.1">
    <property type="nucleotide sequence ID" value="XM_064995455.1"/>
</dbReference>
<dbReference type="EMBL" id="BTFZ01000003">
    <property type="protein sequence ID" value="GMM34527.1"/>
    <property type="molecule type" value="Genomic_DNA"/>
</dbReference>
<evidence type="ECO:0000256" key="11">
    <source>
        <dbReference type="ARBA" id="ARBA00023136"/>
    </source>
</evidence>
<evidence type="ECO:0000256" key="9">
    <source>
        <dbReference type="ARBA" id="ARBA00022729"/>
    </source>
</evidence>
<evidence type="ECO:0000256" key="8">
    <source>
        <dbReference type="ARBA" id="ARBA00022723"/>
    </source>
</evidence>
<evidence type="ECO:0000259" key="17">
    <source>
        <dbReference type="PROSITE" id="PS52012"/>
    </source>
</evidence>
<accession>A0AAV5QIA0</accession>
<evidence type="ECO:0000256" key="6">
    <source>
        <dbReference type="ARBA" id="ARBA00022617"/>
    </source>
</evidence>
<dbReference type="GO" id="GO:0046872">
    <property type="term" value="F:metal ion binding"/>
    <property type="evidence" value="ECO:0007669"/>
    <property type="project" value="UniProtKB-UniRule"/>
</dbReference>
<dbReference type="InterPro" id="IPR051735">
    <property type="entry name" value="CFEM_domain"/>
</dbReference>
<dbReference type="GeneID" id="90072506"/>
<evidence type="ECO:0000256" key="5">
    <source>
        <dbReference type="ARBA" id="ARBA00022525"/>
    </source>
</evidence>